<comment type="caution">
    <text evidence="8">The sequence shown here is derived from an EMBL/GenBank/DDBJ whole genome shotgun (WGS) entry which is preliminary data.</text>
</comment>
<accession>A0A850R0D5</accession>
<keyword evidence="9" id="KW-1185">Reference proteome</keyword>
<protein>
    <recommendedName>
        <fullName evidence="6">Aminotransferase</fullName>
        <ecNumber evidence="6">2.6.1.-</ecNumber>
    </recommendedName>
</protein>
<evidence type="ECO:0000256" key="5">
    <source>
        <dbReference type="ARBA" id="ARBA00022898"/>
    </source>
</evidence>
<evidence type="ECO:0000313" key="9">
    <source>
        <dbReference type="Proteomes" id="UP000563523"/>
    </source>
</evidence>
<dbReference type="Gene3D" id="3.40.640.10">
    <property type="entry name" value="Type I PLP-dependent aspartate aminotransferase-like (Major domain)"/>
    <property type="match status" value="1"/>
</dbReference>
<dbReference type="InterPro" id="IPR004838">
    <property type="entry name" value="NHTrfase_class1_PyrdxlP-BS"/>
</dbReference>
<evidence type="ECO:0000313" key="8">
    <source>
        <dbReference type="EMBL" id="NVY96393.1"/>
    </source>
</evidence>
<dbReference type="EMBL" id="JABZEC010000003">
    <property type="protein sequence ID" value="NVY96393.1"/>
    <property type="molecule type" value="Genomic_DNA"/>
</dbReference>
<evidence type="ECO:0000256" key="1">
    <source>
        <dbReference type="ARBA" id="ARBA00001933"/>
    </source>
</evidence>
<dbReference type="PANTHER" id="PTHR46383:SF4">
    <property type="entry name" value="AMINOTRANSFERASE"/>
    <property type="match status" value="1"/>
</dbReference>
<dbReference type="InterPro" id="IPR015424">
    <property type="entry name" value="PyrdxlP-dep_Trfase"/>
</dbReference>
<keyword evidence="5" id="KW-0663">Pyridoxal phosphate</keyword>
<gene>
    <name evidence="8" type="ORF">HU830_04295</name>
</gene>
<dbReference type="RefSeq" id="WP_176942555.1">
    <property type="nucleotide sequence ID" value="NZ_JABZEC010000003.1"/>
</dbReference>
<dbReference type="SUPFAM" id="SSF53383">
    <property type="entry name" value="PLP-dependent transferases"/>
    <property type="match status" value="1"/>
</dbReference>
<evidence type="ECO:0000259" key="7">
    <source>
        <dbReference type="Pfam" id="PF00155"/>
    </source>
</evidence>
<dbReference type="GO" id="GO:0030170">
    <property type="term" value="F:pyridoxal phosphate binding"/>
    <property type="evidence" value="ECO:0007669"/>
    <property type="project" value="InterPro"/>
</dbReference>
<dbReference type="PROSITE" id="PS00105">
    <property type="entry name" value="AA_TRANSFER_CLASS_1"/>
    <property type="match status" value="1"/>
</dbReference>
<dbReference type="Proteomes" id="UP000563523">
    <property type="component" value="Unassembled WGS sequence"/>
</dbReference>
<dbReference type="InterPro" id="IPR050596">
    <property type="entry name" value="AspAT/PAT-like"/>
</dbReference>
<dbReference type="AlphaFoldDB" id="A0A850R0D5"/>
<dbReference type="GO" id="GO:0006520">
    <property type="term" value="P:amino acid metabolic process"/>
    <property type="evidence" value="ECO:0007669"/>
    <property type="project" value="InterPro"/>
</dbReference>
<comment type="similarity">
    <text evidence="2 6">Belongs to the class-I pyridoxal-phosphate-dependent aminotransferase family.</text>
</comment>
<evidence type="ECO:0000256" key="3">
    <source>
        <dbReference type="ARBA" id="ARBA00022576"/>
    </source>
</evidence>
<dbReference type="CDD" id="cd00609">
    <property type="entry name" value="AAT_like"/>
    <property type="match status" value="1"/>
</dbReference>
<dbReference type="PANTHER" id="PTHR46383">
    <property type="entry name" value="ASPARTATE AMINOTRANSFERASE"/>
    <property type="match status" value="1"/>
</dbReference>
<proteinExistence type="inferred from homology"/>
<dbReference type="InterPro" id="IPR015422">
    <property type="entry name" value="PyrdxlP-dep_Trfase_small"/>
</dbReference>
<evidence type="ECO:0000256" key="6">
    <source>
        <dbReference type="RuleBase" id="RU000481"/>
    </source>
</evidence>
<organism evidence="8 9">
    <name type="scientific">Bombilactobacillus apium</name>
    <dbReference type="NCBI Taxonomy" id="2675299"/>
    <lineage>
        <taxon>Bacteria</taxon>
        <taxon>Bacillati</taxon>
        <taxon>Bacillota</taxon>
        <taxon>Bacilli</taxon>
        <taxon>Lactobacillales</taxon>
        <taxon>Lactobacillaceae</taxon>
        <taxon>Bombilactobacillus</taxon>
    </lineage>
</organism>
<dbReference type="EC" id="2.6.1.-" evidence="6"/>
<dbReference type="Pfam" id="PF00155">
    <property type="entry name" value="Aminotran_1_2"/>
    <property type="match status" value="1"/>
</dbReference>
<name>A0A850R0D5_9LACO</name>
<sequence length="391" mass="42991">MNLVDHMNQKLKLVKPSPILSFSVLADQTPGAVNFTVGEPDFATPEHVKEAAITSIQANRSHYAPSNGISELKEAASNFLKQKYDQDYSPEEIIVTCGASEAIYTIILSVLNAGEKVLIPTPCFPLYIADTMIAGGQPVLIDTSATDFKLTPDLLQETLDRESDSVRLLVLNYPVNPTGVTYSQEELNALADVVRGRDIFLMCDEIYSELNYDQKHASLAKTLPEQTILVTGVSKSHAMTGWRIGLLCAPKAITQELGKIHQFTITTAATVTQDAAREALENGPDDCQPMKAEYQKRRDYIMQVLTNLGFTGPQPRGAFYIFTQIPQDLNQDDVAFAQDLLQEGKVAAVPGSYFGPGGEGCLRFSYATSQDNVERGMKLLQEYVQKQRAAQ</sequence>
<dbReference type="Gene3D" id="3.90.1150.10">
    <property type="entry name" value="Aspartate Aminotransferase, domain 1"/>
    <property type="match status" value="1"/>
</dbReference>
<dbReference type="InterPro" id="IPR004839">
    <property type="entry name" value="Aminotransferase_I/II_large"/>
</dbReference>
<keyword evidence="4 6" id="KW-0808">Transferase</keyword>
<evidence type="ECO:0000256" key="2">
    <source>
        <dbReference type="ARBA" id="ARBA00007441"/>
    </source>
</evidence>
<comment type="cofactor">
    <cofactor evidence="1 6">
        <name>pyridoxal 5'-phosphate</name>
        <dbReference type="ChEBI" id="CHEBI:597326"/>
    </cofactor>
</comment>
<keyword evidence="3 6" id="KW-0032">Aminotransferase</keyword>
<dbReference type="InterPro" id="IPR015421">
    <property type="entry name" value="PyrdxlP-dep_Trfase_major"/>
</dbReference>
<reference evidence="8 9" key="1">
    <citation type="submission" date="2020-06" db="EMBL/GenBank/DDBJ databases">
        <authorList>
            <person name="Kang J."/>
        </authorList>
    </citation>
    <scope>NUCLEOTIDE SEQUENCE [LARGE SCALE GENOMIC DNA]</scope>
    <source>
        <strain evidence="8 9">DCY120</strain>
    </source>
</reference>
<feature type="domain" description="Aminotransferase class I/classII large" evidence="7">
    <location>
        <begin position="33"/>
        <end position="377"/>
    </location>
</feature>
<evidence type="ECO:0000256" key="4">
    <source>
        <dbReference type="ARBA" id="ARBA00022679"/>
    </source>
</evidence>
<dbReference type="GO" id="GO:0008483">
    <property type="term" value="F:transaminase activity"/>
    <property type="evidence" value="ECO:0007669"/>
    <property type="project" value="UniProtKB-KW"/>
</dbReference>